<dbReference type="AlphaFoldDB" id="A0A4V1KIX3"/>
<organism evidence="1 2">
    <name type="scientific">Arcticibacter tournemirensis</name>
    <dbReference type="NCBI Taxonomy" id="699437"/>
    <lineage>
        <taxon>Bacteria</taxon>
        <taxon>Pseudomonadati</taxon>
        <taxon>Bacteroidota</taxon>
        <taxon>Sphingobacteriia</taxon>
        <taxon>Sphingobacteriales</taxon>
        <taxon>Sphingobacteriaceae</taxon>
        <taxon>Arcticibacter</taxon>
    </lineage>
</organism>
<evidence type="ECO:0000313" key="2">
    <source>
        <dbReference type="Proteomes" id="UP000290848"/>
    </source>
</evidence>
<protein>
    <submittedName>
        <fullName evidence="1">Uncharacterized protein</fullName>
    </submittedName>
</protein>
<dbReference type="EMBL" id="RXOC01000001">
    <property type="protein sequence ID" value="RXF72192.1"/>
    <property type="molecule type" value="Genomic_DNA"/>
</dbReference>
<name>A0A4V1KIX3_9SPHI</name>
<dbReference type="Proteomes" id="UP000290848">
    <property type="component" value="Unassembled WGS sequence"/>
</dbReference>
<reference evidence="1 2" key="1">
    <citation type="submission" date="2018-12" db="EMBL/GenBank/DDBJ databases">
        <title>The Draft Genome Sequence of the Soil Bacterium Pedobacter tournemirensis R1.</title>
        <authorList>
            <person name="He J."/>
        </authorList>
    </citation>
    <scope>NUCLEOTIDE SEQUENCE [LARGE SCALE GENOMIC DNA]</scope>
    <source>
        <strain evidence="1 2">R1</strain>
    </source>
</reference>
<proteinExistence type="predicted"/>
<accession>A0A4V1KIX3</accession>
<evidence type="ECO:0000313" key="1">
    <source>
        <dbReference type="EMBL" id="RXF72192.1"/>
    </source>
</evidence>
<gene>
    <name evidence="1" type="ORF">EKH83_00245</name>
</gene>
<dbReference type="RefSeq" id="WP_128767377.1">
    <property type="nucleotide sequence ID" value="NZ_RXOC01000001.1"/>
</dbReference>
<sequence>MEENIAGENQANNGRSFYVEVVISEGGPRRLRIVPSDDEYEVFEEEKHLGSVKPNDGGWITKGELGEGAASVIGKAISRYYS</sequence>
<comment type="caution">
    <text evidence="1">The sequence shown here is derived from an EMBL/GenBank/DDBJ whole genome shotgun (WGS) entry which is preliminary data.</text>
</comment>